<reference evidence="6 7" key="1">
    <citation type="submission" date="2024-02" db="EMBL/GenBank/DDBJ databases">
        <title>De novo assembly and annotation of 12 fungi associated with fruit tree decline syndrome in Ontario, Canada.</title>
        <authorList>
            <person name="Sulman M."/>
            <person name="Ellouze W."/>
            <person name="Ilyukhin E."/>
        </authorList>
    </citation>
    <scope>NUCLEOTIDE SEQUENCE [LARGE SCALE GENOMIC DNA]</scope>
    <source>
        <strain evidence="6 7">M42-189</strain>
    </source>
</reference>
<sequence length="558" mass="62892">MDAIACTVLAAISCVSVRALDPNFAANWSLSSLTPILFLSAYLPLKYYRIFLYPWYFSPYRDLPTPTSNFPFFGQALNFVQAKSPIELYVQWMKQYPSAPVIRYLTFGNTEVLVANSLEAFRELLQTKCYDFKKPDRWHRIVGEIIGKGVINMEGDDHRAARKMLTGAFNVPNSRKLIPVFQQKAGEVSDLFERAVQAEKEESKKGTGVFAAVDTFQSFTLDVFGVVNMGVELNHLGSITFDESKAGREATEKKTVWTFHRAYETIFAPGPLGGILMFANGFLPVRWLPLKENKDFKDACAFLKATLKKLISERKQAVHGAMRAGTYKKADSRDLLTYICEDMFPGGPAESLTEYNLLGHMLQFMAAGGDTSANTLSWSVYVLAKHQDIQDKLRDEILTLQQTQPDPPYSAIDALPYLDAFIKEILRIYSPAATVHRQAIRDLTLDNIFVGEGTVVDGVWAVGHFNPLIWGDDVDEFKPERWYPENVTKEMKSLYAFQAFSNGPRICIGKAAAMIALKTMFVEMVGKWKFSEVEREPVIENPSLVLKPTQLRVRVGRV</sequence>
<gene>
    <name evidence="6" type="ORF">SLS60_006838</name>
</gene>
<dbReference type="InterPro" id="IPR002401">
    <property type="entry name" value="Cyt_P450_E_grp-I"/>
</dbReference>
<evidence type="ECO:0008006" key="8">
    <source>
        <dbReference type="Google" id="ProtNLM"/>
    </source>
</evidence>
<organism evidence="6 7">
    <name type="scientific">Paraconiothyrium brasiliense</name>
    <dbReference type="NCBI Taxonomy" id="300254"/>
    <lineage>
        <taxon>Eukaryota</taxon>
        <taxon>Fungi</taxon>
        <taxon>Dikarya</taxon>
        <taxon>Ascomycota</taxon>
        <taxon>Pezizomycotina</taxon>
        <taxon>Dothideomycetes</taxon>
        <taxon>Pleosporomycetidae</taxon>
        <taxon>Pleosporales</taxon>
        <taxon>Massarineae</taxon>
        <taxon>Didymosphaeriaceae</taxon>
        <taxon>Paraconiothyrium</taxon>
    </lineage>
</organism>
<name>A0ABR3R7W5_9PLEO</name>
<proteinExistence type="inferred from homology"/>
<accession>A0ABR3R7W5</accession>
<dbReference type="Proteomes" id="UP001521785">
    <property type="component" value="Unassembled WGS sequence"/>
</dbReference>
<dbReference type="EMBL" id="JAKJXO020000009">
    <property type="protein sequence ID" value="KAL1600452.1"/>
    <property type="molecule type" value="Genomic_DNA"/>
</dbReference>
<evidence type="ECO:0000313" key="7">
    <source>
        <dbReference type="Proteomes" id="UP001521785"/>
    </source>
</evidence>
<dbReference type="PANTHER" id="PTHR24305:SF166">
    <property type="entry name" value="CYTOCHROME P450 12A4, MITOCHONDRIAL-RELATED"/>
    <property type="match status" value="1"/>
</dbReference>
<evidence type="ECO:0000256" key="3">
    <source>
        <dbReference type="ARBA" id="ARBA00022723"/>
    </source>
</evidence>
<evidence type="ECO:0000256" key="2">
    <source>
        <dbReference type="ARBA" id="ARBA00010617"/>
    </source>
</evidence>
<dbReference type="InterPro" id="IPR001128">
    <property type="entry name" value="Cyt_P450"/>
</dbReference>
<dbReference type="PRINTS" id="PR00463">
    <property type="entry name" value="EP450I"/>
</dbReference>
<evidence type="ECO:0000256" key="5">
    <source>
        <dbReference type="RuleBase" id="RU000461"/>
    </source>
</evidence>
<evidence type="ECO:0000256" key="1">
    <source>
        <dbReference type="ARBA" id="ARBA00001971"/>
    </source>
</evidence>
<comment type="cofactor">
    <cofactor evidence="1">
        <name>heme</name>
        <dbReference type="ChEBI" id="CHEBI:30413"/>
    </cofactor>
</comment>
<evidence type="ECO:0000313" key="6">
    <source>
        <dbReference type="EMBL" id="KAL1600452.1"/>
    </source>
</evidence>
<protein>
    <recommendedName>
        <fullName evidence="8">Cytochrome P450</fullName>
    </recommendedName>
</protein>
<dbReference type="Pfam" id="PF00067">
    <property type="entry name" value="p450"/>
    <property type="match status" value="1"/>
</dbReference>
<keyword evidence="5" id="KW-0503">Monooxygenase</keyword>
<dbReference type="InterPro" id="IPR036396">
    <property type="entry name" value="Cyt_P450_sf"/>
</dbReference>
<dbReference type="InterPro" id="IPR050121">
    <property type="entry name" value="Cytochrome_P450_monoxygenase"/>
</dbReference>
<evidence type="ECO:0000256" key="4">
    <source>
        <dbReference type="ARBA" id="ARBA00023004"/>
    </source>
</evidence>
<keyword evidence="5" id="KW-0349">Heme</keyword>
<dbReference type="PRINTS" id="PR00385">
    <property type="entry name" value="P450"/>
</dbReference>
<keyword evidence="3 5" id="KW-0479">Metal-binding</keyword>
<dbReference type="Gene3D" id="1.10.630.10">
    <property type="entry name" value="Cytochrome P450"/>
    <property type="match status" value="1"/>
</dbReference>
<dbReference type="InterPro" id="IPR017972">
    <property type="entry name" value="Cyt_P450_CS"/>
</dbReference>
<keyword evidence="4 5" id="KW-0408">Iron</keyword>
<comment type="similarity">
    <text evidence="2 5">Belongs to the cytochrome P450 family.</text>
</comment>
<dbReference type="PANTHER" id="PTHR24305">
    <property type="entry name" value="CYTOCHROME P450"/>
    <property type="match status" value="1"/>
</dbReference>
<comment type="caution">
    <text evidence="6">The sequence shown here is derived from an EMBL/GenBank/DDBJ whole genome shotgun (WGS) entry which is preliminary data.</text>
</comment>
<dbReference type="SUPFAM" id="SSF48264">
    <property type="entry name" value="Cytochrome P450"/>
    <property type="match status" value="1"/>
</dbReference>
<dbReference type="PROSITE" id="PS00086">
    <property type="entry name" value="CYTOCHROME_P450"/>
    <property type="match status" value="1"/>
</dbReference>
<keyword evidence="5" id="KW-0560">Oxidoreductase</keyword>
<keyword evidence="7" id="KW-1185">Reference proteome</keyword>